<dbReference type="EMBL" id="CM004481">
    <property type="protein sequence ID" value="OCT65095.1"/>
    <property type="molecule type" value="Genomic_DNA"/>
</dbReference>
<evidence type="ECO:0000313" key="1">
    <source>
        <dbReference type="EMBL" id="OCT65095.1"/>
    </source>
</evidence>
<dbReference type="AlphaFoldDB" id="A0A974C1Z9"/>
<protein>
    <submittedName>
        <fullName evidence="1">Uncharacterized protein</fullName>
    </submittedName>
</protein>
<dbReference type="Proteomes" id="UP000694892">
    <property type="component" value="Chromosome 8S"/>
</dbReference>
<name>A0A974C1Z9_XENLA</name>
<reference evidence="2" key="1">
    <citation type="journal article" date="2016" name="Nature">
        <title>Genome evolution in the allotetraploid frog Xenopus laevis.</title>
        <authorList>
            <person name="Session A.M."/>
            <person name="Uno Y."/>
            <person name="Kwon T."/>
            <person name="Chapman J.A."/>
            <person name="Toyoda A."/>
            <person name="Takahashi S."/>
            <person name="Fukui A."/>
            <person name="Hikosaka A."/>
            <person name="Suzuki A."/>
            <person name="Kondo M."/>
            <person name="van Heeringen S.J."/>
            <person name="Quigley I."/>
            <person name="Heinz S."/>
            <person name="Ogino H."/>
            <person name="Ochi H."/>
            <person name="Hellsten U."/>
            <person name="Lyons J.B."/>
            <person name="Simakov O."/>
            <person name="Putnam N."/>
            <person name="Stites J."/>
            <person name="Kuroki Y."/>
            <person name="Tanaka T."/>
            <person name="Michiue T."/>
            <person name="Watanabe M."/>
            <person name="Bogdanovic O."/>
            <person name="Lister R."/>
            <person name="Georgiou G."/>
            <person name="Paranjpe S.S."/>
            <person name="van Kruijsbergen I."/>
            <person name="Shu S."/>
            <person name="Carlson J."/>
            <person name="Kinoshita T."/>
            <person name="Ohta Y."/>
            <person name="Mawaribuchi S."/>
            <person name="Jenkins J."/>
            <person name="Grimwood J."/>
            <person name="Schmutz J."/>
            <person name="Mitros T."/>
            <person name="Mozaffari S.V."/>
            <person name="Suzuki Y."/>
            <person name="Haramoto Y."/>
            <person name="Yamamoto T.S."/>
            <person name="Takagi C."/>
            <person name="Heald R."/>
            <person name="Miller K."/>
            <person name="Haudenschild C."/>
            <person name="Kitzman J."/>
            <person name="Nakayama T."/>
            <person name="Izutsu Y."/>
            <person name="Robert J."/>
            <person name="Fortriede J."/>
            <person name="Burns K."/>
            <person name="Lotay V."/>
            <person name="Karimi K."/>
            <person name="Yasuoka Y."/>
            <person name="Dichmann D.S."/>
            <person name="Flajnik M.F."/>
            <person name="Houston D.W."/>
            <person name="Shendure J."/>
            <person name="DuPasquier L."/>
            <person name="Vize P.D."/>
            <person name="Zorn A.M."/>
            <person name="Ito M."/>
            <person name="Marcotte E.M."/>
            <person name="Wallingford J.B."/>
            <person name="Ito Y."/>
            <person name="Asashima M."/>
            <person name="Ueno N."/>
            <person name="Matsuda Y."/>
            <person name="Veenstra G.J."/>
            <person name="Fujiyama A."/>
            <person name="Harland R.M."/>
            <person name="Taira M."/>
            <person name="Rokhsar D.S."/>
        </authorList>
    </citation>
    <scope>NUCLEOTIDE SEQUENCE [LARGE SCALE GENOMIC DNA]</scope>
    <source>
        <strain evidence="2">J</strain>
    </source>
</reference>
<evidence type="ECO:0000313" key="2">
    <source>
        <dbReference type="Proteomes" id="UP000694892"/>
    </source>
</evidence>
<accession>A0A974C1Z9</accession>
<gene>
    <name evidence="1" type="ORF">XELAEV_18041337mg</name>
</gene>
<proteinExistence type="predicted"/>
<organism evidence="1 2">
    <name type="scientific">Xenopus laevis</name>
    <name type="common">African clawed frog</name>
    <dbReference type="NCBI Taxonomy" id="8355"/>
    <lineage>
        <taxon>Eukaryota</taxon>
        <taxon>Metazoa</taxon>
        <taxon>Chordata</taxon>
        <taxon>Craniata</taxon>
        <taxon>Vertebrata</taxon>
        <taxon>Euteleostomi</taxon>
        <taxon>Amphibia</taxon>
        <taxon>Batrachia</taxon>
        <taxon>Anura</taxon>
        <taxon>Pipoidea</taxon>
        <taxon>Pipidae</taxon>
        <taxon>Xenopodinae</taxon>
        <taxon>Xenopus</taxon>
        <taxon>Xenopus</taxon>
    </lineage>
</organism>
<sequence length="108" mass="12433">MVATFNLCNSNFNSYADSISCCFTCTEYLPTVYLCVPVAGALHRATWRYCLLKAGKLNLDKWANRSSGETLWYVNQIALKIKMFLKLDLKKMLKCHKMFSNNAKMFNL</sequence>